<dbReference type="InterPro" id="IPR013783">
    <property type="entry name" value="Ig-like_fold"/>
</dbReference>
<dbReference type="GO" id="GO:0005886">
    <property type="term" value="C:plasma membrane"/>
    <property type="evidence" value="ECO:0007669"/>
    <property type="project" value="TreeGrafter"/>
</dbReference>
<feature type="compositionally biased region" description="Polar residues" evidence="9">
    <location>
        <begin position="794"/>
        <end position="805"/>
    </location>
</feature>
<dbReference type="PANTHER" id="PTHR11640:SF31">
    <property type="entry name" value="IRREGULAR CHIASM C-ROUGHEST PROTEIN-RELATED"/>
    <property type="match status" value="1"/>
</dbReference>
<dbReference type="PROSITE" id="PS50853">
    <property type="entry name" value="FN3"/>
    <property type="match status" value="1"/>
</dbReference>
<feature type="domain" description="Ig-like" evidence="11">
    <location>
        <begin position="404"/>
        <end position="499"/>
    </location>
</feature>
<dbReference type="GO" id="GO:0005911">
    <property type="term" value="C:cell-cell junction"/>
    <property type="evidence" value="ECO:0007669"/>
    <property type="project" value="TreeGrafter"/>
</dbReference>
<dbReference type="InterPro" id="IPR051275">
    <property type="entry name" value="Cell_adhesion_signaling"/>
</dbReference>
<dbReference type="InterPro" id="IPR003961">
    <property type="entry name" value="FN3_dom"/>
</dbReference>
<dbReference type="CDD" id="cd00096">
    <property type="entry name" value="Ig"/>
    <property type="match status" value="1"/>
</dbReference>
<dbReference type="InterPro" id="IPR013106">
    <property type="entry name" value="Ig_V-set"/>
</dbReference>
<dbReference type="EMBL" id="NEDP02003609">
    <property type="protein sequence ID" value="OWF48289.1"/>
    <property type="molecule type" value="Genomic_DNA"/>
</dbReference>
<feature type="domain" description="Ig-like" evidence="11">
    <location>
        <begin position="505"/>
        <end position="611"/>
    </location>
</feature>
<dbReference type="SMART" id="SM00406">
    <property type="entry name" value="IGv"/>
    <property type="match status" value="1"/>
</dbReference>
<comment type="subcellular location">
    <subcellularLocation>
        <location evidence="1">Membrane</location>
        <topology evidence="1">Single-pass type I membrane protein</topology>
    </subcellularLocation>
</comment>
<dbReference type="Pfam" id="PF08205">
    <property type="entry name" value="C2-set_2"/>
    <property type="match status" value="2"/>
</dbReference>
<evidence type="ECO:0000256" key="10">
    <source>
        <dbReference type="SAM" id="Phobius"/>
    </source>
</evidence>
<evidence type="ECO:0000256" key="3">
    <source>
        <dbReference type="ARBA" id="ARBA00022737"/>
    </source>
</evidence>
<dbReference type="InterPro" id="IPR003599">
    <property type="entry name" value="Ig_sub"/>
</dbReference>
<dbReference type="Pfam" id="PF07679">
    <property type="entry name" value="I-set"/>
    <property type="match status" value="1"/>
</dbReference>
<feature type="region of interest" description="Disordered" evidence="9">
    <location>
        <begin position="789"/>
        <end position="846"/>
    </location>
</feature>
<dbReference type="GO" id="GO:0050839">
    <property type="term" value="F:cell adhesion molecule binding"/>
    <property type="evidence" value="ECO:0007669"/>
    <property type="project" value="TreeGrafter"/>
</dbReference>
<dbReference type="InterPro" id="IPR036116">
    <property type="entry name" value="FN3_sf"/>
</dbReference>
<name>A0A210QHW2_MIZYE</name>
<evidence type="ECO:0000256" key="4">
    <source>
        <dbReference type="ARBA" id="ARBA00022989"/>
    </source>
</evidence>
<evidence type="ECO:0000313" key="14">
    <source>
        <dbReference type="Proteomes" id="UP000242188"/>
    </source>
</evidence>
<keyword evidence="7" id="KW-0325">Glycoprotein</keyword>
<evidence type="ECO:0000313" key="13">
    <source>
        <dbReference type="EMBL" id="OWF48289.1"/>
    </source>
</evidence>
<dbReference type="Proteomes" id="UP000242188">
    <property type="component" value="Unassembled WGS sequence"/>
</dbReference>
<evidence type="ECO:0000256" key="7">
    <source>
        <dbReference type="ARBA" id="ARBA00023180"/>
    </source>
</evidence>
<dbReference type="SUPFAM" id="SSF48726">
    <property type="entry name" value="Immunoglobulin"/>
    <property type="match status" value="6"/>
</dbReference>
<dbReference type="InterPro" id="IPR013162">
    <property type="entry name" value="CD80_C2-set"/>
</dbReference>
<evidence type="ECO:0000259" key="12">
    <source>
        <dbReference type="PROSITE" id="PS50853"/>
    </source>
</evidence>
<dbReference type="SMART" id="SM00060">
    <property type="entry name" value="FN3"/>
    <property type="match status" value="1"/>
</dbReference>
<dbReference type="AlphaFoldDB" id="A0A210QHW2"/>
<keyword evidence="5 10" id="KW-0472">Membrane</keyword>
<evidence type="ECO:0000256" key="9">
    <source>
        <dbReference type="SAM" id="MobiDB-lite"/>
    </source>
</evidence>
<evidence type="ECO:0000259" key="11">
    <source>
        <dbReference type="PROSITE" id="PS50835"/>
    </source>
</evidence>
<sequence>MQYSVVSVYHGQAITPVYVQSNAPVTLTCTADDQATTLTWTGPGGTLYVTGTTVEAGLDDGVKPRISARHTGGSYTLTFTEFRSSDTGIYTCTVDGTADIQMVVTQGVTSARPVYTRLGGTKTLQCNYTGGRASWSVTSILFIYTIGAQMNPDIQDSLRTRLNVTTQDATYNLQISDVQLTDIREYKCSIVLTDTFYHLLLYIPPAFPVIENTVSVGGQNRTIGTEDTNITLTCNARGGVPVNNVSWIKDGATLVTSENTVQYTKVLTRTDDRAIYTCQSNSPALTSPQTTSVLVYLDLKPRQPTISDRLSQTENRNLQVVCVSTGSRPAADIEWNVGGTRLSNNPTEVKVKDIASDTYTVTSTLSLPVTRQDNGKSVYCIASNQVLSGGIKSVRHSITVLYPPDIHVNYTNTTYTSSHRVLTCVPDGNPDTYQFGQWRHTAEDGTEIRHLTGSSSPLQSVLTLPDPGVTRRYEDTGYYVCEASNNIPDSSFYNSGSVFLTVEAPPVVVTKNIVVKIQIGNNATIEVEFYSQPAVSSSDVTWTRGPGRILPPDRSAVSLGSRSLLMSFYGEDVKVKGYIAALTINTLTEEDFGDYTVTIENSLGTTNHTVALLIAGPPLTPLYLLQKRVTSSSITVQWIRGSDEEQVQTFVISYKSDVIMDYSDLDAIPDSQESVMSYTIEGLTPDTTYYIRLYSQNDIGLSDQISANISTNFGDDCTEKLHSTTAALISVSVLCVVVVVIAVTLIVVIYRRLLSGCFTGGNNVPPHEQELTQHSIKDTRNEQAQIEESKSHYQELNPNEIQQPSPYEDISGGNEDAITENERKNYEPLQGVSVTHEYEQLQVDEG</sequence>
<organism evidence="13 14">
    <name type="scientific">Mizuhopecten yessoensis</name>
    <name type="common">Japanese scallop</name>
    <name type="synonym">Patinopecten yessoensis</name>
    <dbReference type="NCBI Taxonomy" id="6573"/>
    <lineage>
        <taxon>Eukaryota</taxon>
        <taxon>Metazoa</taxon>
        <taxon>Spiralia</taxon>
        <taxon>Lophotrochozoa</taxon>
        <taxon>Mollusca</taxon>
        <taxon>Bivalvia</taxon>
        <taxon>Autobranchia</taxon>
        <taxon>Pteriomorphia</taxon>
        <taxon>Pectinida</taxon>
        <taxon>Pectinoidea</taxon>
        <taxon>Pectinidae</taxon>
        <taxon>Mizuhopecten</taxon>
    </lineage>
</organism>
<evidence type="ECO:0000256" key="8">
    <source>
        <dbReference type="ARBA" id="ARBA00023319"/>
    </source>
</evidence>
<comment type="caution">
    <text evidence="13">The sequence shown here is derived from an EMBL/GenBank/DDBJ whole genome shotgun (WGS) entry which is preliminary data.</text>
</comment>
<feature type="domain" description="Fibronectin type-III" evidence="12">
    <location>
        <begin position="617"/>
        <end position="716"/>
    </location>
</feature>
<proteinExistence type="predicted"/>
<dbReference type="Gene3D" id="2.60.40.10">
    <property type="entry name" value="Immunoglobulins"/>
    <property type="match status" value="7"/>
</dbReference>
<dbReference type="Pfam" id="PF00041">
    <property type="entry name" value="fn3"/>
    <property type="match status" value="1"/>
</dbReference>
<protein>
    <submittedName>
        <fullName evidence="13">Nephrin</fullName>
    </submittedName>
</protein>
<evidence type="ECO:0000256" key="2">
    <source>
        <dbReference type="ARBA" id="ARBA00022692"/>
    </source>
</evidence>
<dbReference type="CDD" id="cd00063">
    <property type="entry name" value="FN3"/>
    <property type="match status" value="1"/>
</dbReference>
<feature type="domain" description="Ig-like" evidence="11">
    <location>
        <begin position="208"/>
        <end position="292"/>
    </location>
</feature>
<reference evidence="13 14" key="1">
    <citation type="journal article" date="2017" name="Nat. Ecol. Evol.">
        <title>Scallop genome provides insights into evolution of bilaterian karyotype and development.</title>
        <authorList>
            <person name="Wang S."/>
            <person name="Zhang J."/>
            <person name="Jiao W."/>
            <person name="Li J."/>
            <person name="Xun X."/>
            <person name="Sun Y."/>
            <person name="Guo X."/>
            <person name="Huan P."/>
            <person name="Dong B."/>
            <person name="Zhang L."/>
            <person name="Hu X."/>
            <person name="Sun X."/>
            <person name="Wang J."/>
            <person name="Zhao C."/>
            <person name="Wang Y."/>
            <person name="Wang D."/>
            <person name="Huang X."/>
            <person name="Wang R."/>
            <person name="Lv J."/>
            <person name="Li Y."/>
            <person name="Zhang Z."/>
            <person name="Liu B."/>
            <person name="Lu W."/>
            <person name="Hui Y."/>
            <person name="Liang J."/>
            <person name="Zhou Z."/>
            <person name="Hou R."/>
            <person name="Li X."/>
            <person name="Liu Y."/>
            <person name="Li H."/>
            <person name="Ning X."/>
            <person name="Lin Y."/>
            <person name="Zhao L."/>
            <person name="Xing Q."/>
            <person name="Dou J."/>
            <person name="Li Y."/>
            <person name="Mao J."/>
            <person name="Guo H."/>
            <person name="Dou H."/>
            <person name="Li T."/>
            <person name="Mu C."/>
            <person name="Jiang W."/>
            <person name="Fu Q."/>
            <person name="Fu X."/>
            <person name="Miao Y."/>
            <person name="Liu J."/>
            <person name="Yu Q."/>
            <person name="Li R."/>
            <person name="Liao H."/>
            <person name="Li X."/>
            <person name="Kong Y."/>
            <person name="Jiang Z."/>
            <person name="Chourrout D."/>
            <person name="Li R."/>
            <person name="Bao Z."/>
        </authorList>
    </citation>
    <scope>NUCLEOTIDE SEQUENCE [LARGE SCALE GENOMIC DNA]</scope>
    <source>
        <strain evidence="13 14">PY_sf001</strain>
    </source>
</reference>
<dbReference type="SUPFAM" id="SSF49265">
    <property type="entry name" value="Fibronectin type III"/>
    <property type="match status" value="1"/>
</dbReference>
<evidence type="ECO:0000256" key="5">
    <source>
        <dbReference type="ARBA" id="ARBA00023136"/>
    </source>
</evidence>
<keyword evidence="2 10" id="KW-0812">Transmembrane</keyword>
<keyword evidence="14" id="KW-1185">Reference proteome</keyword>
<dbReference type="PANTHER" id="PTHR11640">
    <property type="entry name" value="NEPHRIN"/>
    <property type="match status" value="1"/>
</dbReference>
<dbReference type="InterPro" id="IPR007110">
    <property type="entry name" value="Ig-like_dom"/>
</dbReference>
<feature type="domain" description="Ig-like" evidence="11">
    <location>
        <begin position="301"/>
        <end position="399"/>
    </location>
</feature>
<dbReference type="GO" id="GO:0098609">
    <property type="term" value="P:cell-cell adhesion"/>
    <property type="evidence" value="ECO:0007669"/>
    <property type="project" value="TreeGrafter"/>
</dbReference>
<dbReference type="SMART" id="SM00408">
    <property type="entry name" value="IGc2"/>
    <property type="match status" value="2"/>
</dbReference>
<keyword evidence="4 10" id="KW-1133">Transmembrane helix</keyword>
<dbReference type="Pfam" id="PF13927">
    <property type="entry name" value="Ig_3"/>
    <property type="match status" value="1"/>
</dbReference>
<gene>
    <name evidence="13" type="ORF">KP79_PYT01213</name>
</gene>
<keyword evidence="8" id="KW-0393">Immunoglobulin domain</keyword>
<dbReference type="OrthoDB" id="6157506at2759"/>
<dbReference type="InterPro" id="IPR036179">
    <property type="entry name" value="Ig-like_dom_sf"/>
</dbReference>
<accession>A0A210QHW2</accession>
<dbReference type="PIRSF" id="PIRSF000615">
    <property type="entry name" value="TyrPK_CSF1-R"/>
    <property type="match status" value="1"/>
</dbReference>
<feature type="transmembrane region" description="Helical" evidence="10">
    <location>
        <begin position="727"/>
        <end position="750"/>
    </location>
</feature>
<dbReference type="PROSITE" id="PS50835">
    <property type="entry name" value="IG_LIKE"/>
    <property type="match status" value="5"/>
</dbReference>
<dbReference type="STRING" id="6573.A0A210QHW2"/>
<dbReference type="InterPro" id="IPR003598">
    <property type="entry name" value="Ig_sub2"/>
</dbReference>
<evidence type="ECO:0000256" key="1">
    <source>
        <dbReference type="ARBA" id="ARBA00004479"/>
    </source>
</evidence>
<dbReference type="InterPro" id="IPR013098">
    <property type="entry name" value="Ig_I-set"/>
</dbReference>
<dbReference type="SMART" id="SM00409">
    <property type="entry name" value="IG"/>
    <property type="match status" value="5"/>
</dbReference>
<evidence type="ECO:0000256" key="6">
    <source>
        <dbReference type="ARBA" id="ARBA00023157"/>
    </source>
</evidence>
<keyword evidence="6" id="KW-1015">Disulfide bond</keyword>
<feature type="domain" description="Ig-like" evidence="11">
    <location>
        <begin position="1"/>
        <end position="105"/>
    </location>
</feature>
<keyword evidence="3" id="KW-0677">Repeat</keyword>